<organism evidence="1 2">
    <name type="scientific">Dorea formicigenerans</name>
    <dbReference type="NCBI Taxonomy" id="39486"/>
    <lineage>
        <taxon>Bacteria</taxon>
        <taxon>Bacillati</taxon>
        <taxon>Bacillota</taxon>
        <taxon>Clostridia</taxon>
        <taxon>Lachnospirales</taxon>
        <taxon>Lachnospiraceae</taxon>
        <taxon>Dorea</taxon>
    </lineage>
</organism>
<proteinExistence type="predicted"/>
<dbReference type="AlphaFoldDB" id="A0A564TSU8"/>
<evidence type="ECO:0000313" key="1">
    <source>
        <dbReference type="EMBL" id="VUX10301.1"/>
    </source>
</evidence>
<protein>
    <submittedName>
        <fullName evidence="1">Uncharacterized protein</fullName>
    </submittedName>
</protein>
<sequence length="73" mass="8197">MYTEISIADDGIGNFFVSKVIRKFAIWSQAHVFVSGRYSEEELIQSHLIAYYTKLSSIGTMVVMKLGNDSACE</sequence>
<dbReference type="Proteomes" id="UP000358366">
    <property type="component" value="Unassembled WGS sequence"/>
</dbReference>
<gene>
    <name evidence="1" type="ORF">DFSSTS7063_01783</name>
</gene>
<name>A0A564TSU8_9FIRM</name>
<accession>A0A564TSU8</accession>
<evidence type="ECO:0000313" key="2">
    <source>
        <dbReference type="Proteomes" id="UP000358366"/>
    </source>
</evidence>
<dbReference type="RefSeq" id="WP_005337002.1">
    <property type="nucleotide sequence ID" value="NZ_CABHNI010000032.1"/>
</dbReference>
<reference evidence="1 2" key="1">
    <citation type="submission" date="2019-07" db="EMBL/GenBank/DDBJ databases">
        <authorList>
            <person name="Hibberd C M."/>
            <person name="Gehrig L. J."/>
            <person name="Chang H.-W."/>
            <person name="Venkatesh S."/>
        </authorList>
    </citation>
    <scope>NUCLEOTIDE SEQUENCE [LARGE SCALE GENOMIC DNA]</scope>
    <source>
        <strain evidence="1">Dorea_formicigenerans_SSTS_Bg7063</strain>
    </source>
</reference>
<dbReference type="EMBL" id="CABHNI010000032">
    <property type="protein sequence ID" value="VUX10301.1"/>
    <property type="molecule type" value="Genomic_DNA"/>
</dbReference>